<comment type="caution">
    <text evidence="2">The sequence shown here is derived from an EMBL/GenBank/DDBJ whole genome shotgun (WGS) entry which is preliminary data.</text>
</comment>
<organism evidence="2 3">
    <name type="scientific">Chryseomicrobium palamuruense</name>
    <dbReference type="NCBI Taxonomy" id="682973"/>
    <lineage>
        <taxon>Bacteria</taxon>
        <taxon>Bacillati</taxon>
        <taxon>Bacillota</taxon>
        <taxon>Bacilli</taxon>
        <taxon>Bacillales</taxon>
        <taxon>Caryophanaceae</taxon>
        <taxon>Chryseomicrobium</taxon>
    </lineage>
</organism>
<dbReference type="Pfam" id="PF12679">
    <property type="entry name" value="ABC2_membrane_2"/>
    <property type="match status" value="1"/>
</dbReference>
<feature type="transmembrane region" description="Helical" evidence="1">
    <location>
        <begin position="211"/>
        <end position="232"/>
    </location>
</feature>
<protein>
    <submittedName>
        <fullName evidence="2">ABC transporter permease</fullName>
    </submittedName>
</protein>
<keyword evidence="1" id="KW-0472">Membrane</keyword>
<evidence type="ECO:0000256" key="1">
    <source>
        <dbReference type="SAM" id="Phobius"/>
    </source>
</evidence>
<feature type="transmembrane region" description="Helical" evidence="1">
    <location>
        <begin position="239"/>
        <end position="257"/>
    </location>
</feature>
<dbReference type="PANTHER" id="PTHR37305">
    <property type="entry name" value="INTEGRAL MEMBRANE PROTEIN-RELATED"/>
    <property type="match status" value="1"/>
</dbReference>
<feature type="transmembrane region" description="Helical" evidence="1">
    <location>
        <begin position="288"/>
        <end position="310"/>
    </location>
</feature>
<gene>
    <name evidence="2" type="ORF">ACFO0S_11005</name>
</gene>
<name>A0ABV8UW64_9BACL</name>
<keyword evidence="1" id="KW-0812">Transmembrane</keyword>
<reference evidence="3" key="1">
    <citation type="journal article" date="2019" name="Int. J. Syst. Evol. Microbiol.">
        <title>The Global Catalogue of Microorganisms (GCM) 10K type strain sequencing project: providing services to taxonomists for standard genome sequencing and annotation.</title>
        <authorList>
            <consortium name="The Broad Institute Genomics Platform"/>
            <consortium name="The Broad Institute Genome Sequencing Center for Infectious Disease"/>
            <person name="Wu L."/>
            <person name="Ma J."/>
        </authorList>
    </citation>
    <scope>NUCLEOTIDE SEQUENCE [LARGE SCALE GENOMIC DNA]</scope>
    <source>
        <strain evidence="3">CCUG 50353</strain>
    </source>
</reference>
<dbReference type="PANTHER" id="PTHR37305:SF1">
    <property type="entry name" value="MEMBRANE PROTEIN"/>
    <property type="match status" value="1"/>
</dbReference>
<feature type="transmembrane region" description="Helical" evidence="1">
    <location>
        <begin position="155"/>
        <end position="183"/>
    </location>
</feature>
<keyword evidence="1" id="KW-1133">Transmembrane helix</keyword>
<accession>A0ABV8UW64</accession>
<dbReference type="EMBL" id="JBHSEF010000023">
    <property type="protein sequence ID" value="MFC4355581.1"/>
    <property type="molecule type" value="Genomic_DNA"/>
</dbReference>
<feature type="transmembrane region" description="Helical" evidence="1">
    <location>
        <begin position="111"/>
        <end position="134"/>
    </location>
</feature>
<evidence type="ECO:0000313" key="3">
    <source>
        <dbReference type="Proteomes" id="UP001595733"/>
    </source>
</evidence>
<keyword evidence="3" id="KW-1185">Reference proteome</keyword>
<dbReference type="Proteomes" id="UP001595733">
    <property type="component" value="Unassembled WGS sequence"/>
</dbReference>
<feature type="transmembrane region" description="Helical" evidence="1">
    <location>
        <begin position="21"/>
        <end position="42"/>
    </location>
</feature>
<dbReference type="RefSeq" id="WP_378142094.1">
    <property type="nucleotide sequence ID" value="NZ_JBHSEF010000023.1"/>
</dbReference>
<proteinExistence type="predicted"/>
<sequence length="316" mass="35680">MANFLKLVWNEQIKLFAKKSTWVMVGMLVVLVIGAGLLTYFFSGDVVNKEYGDNWREELTAENEKYQAEMSEEEFGGMYYQLDVERNTYHLEENIRPLSYDAWQFTFDNTLFMTLISLFAIITAASIVSNEFKWGTIKLLLIRPISRWKILLSKYVSVFVFVALLVVVLLISSMLVGGILFGLNGLSPNMVMQTMNGFAEQNIPQAILRDYGFGLVSLIVMTTFAFMVSTLFRSSAMAIGLSIFLLMAGGAIVGFLSRYEWAKFILFANTNLAQYFNGNTPMIEGMTLVFSVTVLIVYLVIFIAVAFGTFQKRDVA</sequence>
<evidence type="ECO:0000313" key="2">
    <source>
        <dbReference type="EMBL" id="MFC4355581.1"/>
    </source>
</evidence>